<name>A0A397J662_9GLOM</name>
<evidence type="ECO:0000313" key="2">
    <source>
        <dbReference type="Proteomes" id="UP000266861"/>
    </source>
</evidence>
<comment type="caution">
    <text evidence="1">The sequence shown here is derived from an EMBL/GenBank/DDBJ whole genome shotgun (WGS) entry which is preliminary data.</text>
</comment>
<dbReference type="EMBL" id="PQFF01000112">
    <property type="protein sequence ID" value="RHZ81496.1"/>
    <property type="molecule type" value="Genomic_DNA"/>
</dbReference>
<dbReference type="OrthoDB" id="2428896at2759"/>
<keyword evidence="2" id="KW-1185">Reference proteome</keyword>
<protein>
    <submittedName>
        <fullName evidence="1">Uncharacterized protein</fullName>
    </submittedName>
</protein>
<accession>A0A397J662</accession>
<gene>
    <name evidence="1" type="ORF">Glove_120g122</name>
</gene>
<reference evidence="1 2" key="1">
    <citation type="submission" date="2018-08" db="EMBL/GenBank/DDBJ databases">
        <title>Genome and evolution of the arbuscular mycorrhizal fungus Diversispora epigaea (formerly Glomus versiforme) and its bacterial endosymbionts.</title>
        <authorList>
            <person name="Sun X."/>
            <person name="Fei Z."/>
            <person name="Harrison M."/>
        </authorList>
    </citation>
    <scope>NUCLEOTIDE SEQUENCE [LARGE SCALE GENOMIC DNA]</scope>
    <source>
        <strain evidence="1 2">IT104</strain>
    </source>
</reference>
<proteinExistence type="predicted"/>
<evidence type="ECO:0000313" key="1">
    <source>
        <dbReference type="EMBL" id="RHZ81496.1"/>
    </source>
</evidence>
<dbReference type="AlphaFoldDB" id="A0A397J662"/>
<organism evidence="1 2">
    <name type="scientific">Diversispora epigaea</name>
    <dbReference type="NCBI Taxonomy" id="1348612"/>
    <lineage>
        <taxon>Eukaryota</taxon>
        <taxon>Fungi</taxon>
        <taxon>Fungi incertae sedis</taxon>
        <taxon>Mucoromycota</taxon>
        <taxon>Glomeromycotina</taxon>
        <taxon>Glomeromycetes</taxon>
        <taxon>Diversisporales</taxon>
        <taxon>Diversisporaceae</taxon>
        <taxon>Diversispora</taxon>
    </lineage>
</organism>
<sequence>MGNVSSSGYGTSVPVLPTPDDYDRSSLRELYNSHVYSAKIKRRGLLGSVGSLKLHFGLYVTTTNGRSYLIHSTDAGGAQVITEARYMSSDWEDFNFIIVVSPKNNPTIGDLMASARKDGGYVLGKNNCMHTVGKIISDHFNYRFNLSLSLSNVYTKYEGYQF</sequence>
<dbReference type="Proteomes" id="UP000266861">
    <property type="component" value="Unassembled WGS sequence"/>
</dbReference>